<evidence type="ECO:0000256" key="1">
    <source>
        <dbReference type="SAM" id="SignalP"/>
    </source>
</evidence>
<dbReference type="AlphaFoldDB" id="A0A8H4QK52"/>
<reference evidence="2 3" key="1">
    <citation type="submission" date="2019-12" db="EMBL/GenBank/DDBJ databases">
        <authorList>
            <person name="Floudas D."/>
            <person name="Bentzer J."/>
            <person name="Ahren D."/>
            <person name="Johansson T."/>
            <person name="Persson P."/>
            <person name="Tunlid A."/>
        </authorList>
    </citation>
    <scope>NUCLEOTIDE SEQUENCE [LARGE SCALE GENOMIC DNA]</scope>
    <source>
        <strain evidence="2 3">CBS 102.39</strain>
    </source>
</reference>
<dbReference type="Gene3D" id="3.90.550.10">
    <property type="entry name" value="Spore Coat Polysaccharide Biosynthesis Protein SpsA, Chain A"/>
    <property type="match status" value="1"/>
</dbReference>
<dbReference type="SUPFAM" id="SSF53448">
    <property type="entry name" value="Nucleotide-diphospho-sugar transferases"/>
    <property type="match status" value="1"/>
</dbReference>
<organism evidence="2 3">
    <name type="scientific">Agrocybe pediades</name>
    <dbReference type="NCBI Taxonomy" id="84607"/>
    <lineage>
        <taxon>Eukaryota</taxon>
        <taxon>Fungi</taxon>
        <taxon>Dikarya</taxon>
        <taxon>Basidiomycota</taxon>
        <taxon>Agaricomycotina</taxon>
        <taxon>Agaricomycetes</taxon>
        <taxon>Agaricomycetidae</taxon>
        <taxon>Agaricales</taxon>
        <taxon>Agaricineae</taxon>
        <taxon>Strophariaceae</taxon>
        <taxon>Agrocybe</taxon>
    </lineage>
</organism>
<feature type="chain" id="PRO_5034365449" evidence="1">
    <location>
        <begin position="28"/>
        <end position="406"/>
    </location>
</feature>
<dbReference type="Proteomes" id="UP000521872">
    <property type="component" value="Unassembled WGS sequence"/>
</dbReference>
<dbReference type="InterPro" id="IPR029044">
    <property type="entry name" value="Nucleotide-diphossugar_trans"/>
</dbReference>
<dbReference type="EMBL" id="JAACJL010000057">
    <property type="protein sequence ID" value="KAF4612301.1"/>
    <property type="molecule type" value="Genomic_DNA"/>
</dbReference>
<name>A0A8H4QK52_9AGAR</name>
<evidence type="ECO:0000313" key="2">
    <source>
        <dbReference type="EMBL" id="KAF4612301.1"/>
    </source>
</evidence>
<sequence>MESGFVVFVSILTLLVTNHTSLPDAESLQITVVLLNWSRFANVLKITSNICENLLDDVVHNIIVWNNNPTPISFSDFTHTTCPESRLNIVNSPSNIYFEARYIACARAVTTHCFIQDDDYLVHPNIIRALAARMVNGNMPSIHLQPPDEMFTSEMRELVKASNLHTTFAWLGYGTIILRTQAAEFLSLLEKLQLSKEEHEMADNYFTILSNRMPERWFDPGIPLGGGVAFTVGTEGEERNNRHILRAAELLDQIVRDNDTNLPYVQLESLPTNADVRVLTVPCQRDLCILQSSIELLPDLLDTPITAATDILDVEKRRLLELGEMRKRQYLDFPPSNAVDGRYETVFRSPADAKRGDWIMLDLVRMAPSDNLVLEMVVGGEMAIILQNVALEVSQNGNKWAGLMEF</sequence>
<proteinExistence type="predicted"/>
<comment type="caution">
    <text evidence="2">The sequence shown here is derived from an EMBL/GenBank/DDBJ whole genome shotgun (WGS) entry which is preliminary data.</text>
</comment>
<gene>
    <name evidence="2" type="ORF">D9613_004250</name>
</gene>
<accession>A0A8H4QK52</accession>
<keyword evidence="1" id="KW-0732">Signal</keyword>
<protein>
    <submittedName>
        <fullName evidence="2">Uncharacterized protein</fullName>
    </submittedName>
</protein>
<keyword evidence="3" id="KW-1185">Reference proteome</keyword>
<feature type="signal peptide" evidence="1">
    <location>
        <begin position="1"/>
        <end position="27"/>
    </location>
</feature>
<evidence type="ECO:0000313" key="3">
    <source>
        <dbReference type="Proteomes" id="UP000521872"/>
    </source>
</evidence>